<accession>A0A373FJ66</accession>
<feature type="transmembrane region" description="Helical" evidence="9">
    <location>
        <begin position="199"/>
        <end position="219"/>
    </location>
</feature>
<evidence type="ECO:0000256" key="7">
    <source>
        <dbReference type="ARBA" id="ARBA00023136"/>
    </source>
</evidence>
<evidence type="ECO:0000256" key="9">
    <source>
        <dbReference type="SAM" id="Phobius"/>
    </source>
</evidence>
<evidence type="ECO:0000313" key="11">
    <source>
        <dbReference type="Proteomes" id="UP000261948"/>
    </source>
</evidence>
<feature type="transmembrane region" description="Helical" evidence="9">
    <location>
        <begin position="165"/>
        <end position="187"/>
    </location>
</feature>
<dbReference type="EMBL" id="QURR01000015">
    <property type="protein sequence ID" value="RGE44191.1"/>
    <property type="molecule type" value="Genomic_DNA"/>
</dbReference>
<keyword evidence="11" id="KW-1185">Reference proteome</keyword>
<evidence type="ECO:0000256" key="1">
    <source>
        <dbReference type="ARBA" id="ARBA00004429"/>
    </source>
</evidence>
<evidence type="ECO:0000256" key="5">
    <source>
        <dbReference type="ARBA" id="ARBA00022692"/>
    </source>
</evidence>
<evidence type="ECO:0000256" key="8">
    <source>
        <dbReference type="ARBA" id="ARBA00035655"/>
    </source>
</evidence>
<evidence type="ECO:0000256" key="3">
    <source>
        <dbReference type="ARBA" id="ARBA00022475"/>
    </source>
</evidence>
<sequence length="347" mass="35164">MSLFWALFALGLAFGIAARLGRFCLLRGLRQWLGKDADESTGRAPALQAFALALAVALLASQGLQLAGLIDLSQAGAARPSFSLLGTLLGGAVFGVGMVLARACGARSLVLLAGGNLRSLVTLVFLALGAQISMTGVLTPLRLWLQTLTPAALPQATLTAYLQSAYSLGSTSTAAIILIASALLLIYALLRPALRQNPLQLVCALCIGLLVAAGWWITAHIDVDPFEPAKLSSLSFVGPVAESLLYLQLSVGRELGMGSALVAGVLCGALVAALASGSARWEGFDSTTRLAASAGGGLLMGIGGVLAAGCSIGQGLTGLSTLAFASFVATAGIVTGALAALSFQRRA</sequence>
<gene>
    <name evidence="10" type="ORF">DZC30_13135</name>
</gene>
<feature type="transmembrane region" description="Helical" evidence="9">
    <location>
        <begin position="82"/>
        <end position="101"/>
    </location>
</feature>
<keyword evidence="6 9" id="KW-1133">Transmembrane helix</keyword>
<evidence type="ECO:0000256" key="4">
    <source>
        <dbReference type="ARBA" id="ARBA00022519"/>
    </source>
</evidence>
<dbReference type="InterPro" id="IPR007272">
    <property type="entry name" value="Sulf_transp_TsuA/YedE"/>
</dbReference>
<keyword evidence="4" id="KW-0997">Cell inner membrane</keyword>
<organism evidence="10 11">
    <name type="scientific">Comamonas testosteroni</name>
    <name type="common">Pseudomonas testosteroni</name>
    <dbReference type="NCBI Taxonomy" id="285"/>
    <lineage>
        <taxon>Bacteria</taxon>
        <taxon>Pseudomonadati</taxon>
        <taxon>Pseudomonadota</taxon>
        <taxon>Betaproteobacteria</taxon>
        <taxon>Burkholderiales</taxon>
        <taxon>Comamonadaceae</taxon>
        <taxon>Comamonas</taxon>
    </lineage>
</organism>
<feature type="transmembrane region" description="Helical" evidence="9">
    <location>
        <begin position="46"/>
        <end position="70"/>
    </location>
</feature>
<protein>
    <submittedName>
        <fullName evidence="10">YeeE/YedE family protein</fullName>
    </submittedName>
</protein>
<dbReference type="AlphaFoldDB" id="A0A373FJ66"/>
<dbReference type="PANTHER" id="PTHR30574:SF1">
    <property type="entry name" value="SULPHUR TRANSPORT DOMAIN-CONTAINING PROTEIN"/>
    <property type="match status" value="1"/>
</dbReference>
<keyword evidence="2" id="KW-0813">Transport</keyword>
<name>A0A373FJ66_COMTE</name>
<keyword evidence="7 9" id="KW-0472">Membrane</keyword>
<feature type="transmembrane region" description="Helical" evidence="9">
    <location>
        <begin position="255"/>
        <end position="275"/>
    </location>
</feature>
<reference evidence="10 11" key="1">
    <citation type="submission" date="2018-08" db="EMBL/GenBank/DDBJ databases">
        <title>Comamonas testosteroni strain SWCO2.</title>
        <authorList>
            <person name="Jiang N."/>
            <person name="Zhang X.Z."/>
        </authorList>
    </citation>
    <scope>NUCLEOTIDE SEQUENCE [LARGE SCALE GENOMIC DNA]</scope>
    <source>
        <strain evidence="10 11">SWCO2</strain>
    </source>
</reference>
<comment type="caution">
    <text evidence="10">The sequence shown here is derived from an EMBL/GenBank/DDBJ whole genome shotgun (WGS) entry which is preliminary data.</text>
</comment>
<feature type="transmembrane region" description="Helical" evidence="9">
    <location>
        <begin position="296"/>
        <end position="316"/>
    </location>
</feature>
<feature type="transmembrane region" description="Helical" evidence="9">
    <location>
        <begin position="121"/>
        <end position="145"/>
    </location>
</feature>
<proteinExistence type="inferred from homology"/>
<dbReference type="GO" id="GO:0005886">
    <property type="term" value="C:plasma membrane"/>
    <property type="evidence" value="ECO:0007669"/>
    <property type="project" value="UniProtKB-SubCell"/>
</dbReference>
<dbReference type="Pfam" id="PF04143">
    <property type="entry name" value="Sulf_transp"/>
    <property type="match status" value="1"/>
</dbReference>
<comment type="subcellular location">
    <subcellularLocation>
        <location evidence="1">Cell inner membrane</location>
        <topology evidence="1">Multi-pass membrane protein</topology>
    </subcellularLocation>
</comment>
<dbReference type="OrthoDB" id="9794165at2"/>
<evidence type="ECO:0000256" key="6">
    <source>
        <dbReference type="ARBA" id="ARBA00022989"/>
    </source>
</evidence>
<dbReference type="PANTHER" id="PTHR30574">
    <property type="entry name" value="INNER MEMBRANE PROTEIN YEDE"/>
    <property type="match status" value="1"/>
</dbReference>
<dbReference type="Proteomes" id="UP000261948">
    <property type="component" value="Unassembled WGS sequence"/>
</dbReference>
<evidence type="ECO:0000256" key="2">
    <source>
        <dbReference type="ARBA" id="ARBA00022448"/>
    </source>
</evidence>
<feature type="transmembrane region" description="Helical" evidence="9">
    <location>
        <begin position="322"/>
        <end position="343"/>
    </location>
</feature>
<evidence type="ECO:0000313" key="10">
    <source>
        <dbReference type="EMBL" id="RGE44191.1"/>
    </source>
</evidence>
<keyword evidence="5 9" id="KW-0812">Transmembrane</keyword>
<keyword evidence="3" id="KW-1003">Cell membrane</keyword>
<comment type="similarity">
    <text evidence="8">Belongs to the TsuA/YedE (TC 9.B.102) family.</text>
</comment>